<feature type="transmembrane region" description="Helical" evidence="13">
    <location>
        <begin position="55"/>
        <end position="84"/>
    </location>
</feature>
<dbReference type="GO" id="GO:0043679">
    <property type="term" value="C:axon terminus"/>
    <property type="evidence" value="ECO:0007669"/>
    <property type="project" value="TreeGrafter"/>
</dbReference>
<dbReference type="GO" id="GO:0042734">
    <property type="term" value="C:presynaptic membrane"/>
    <property type="evidence" value="ECO:0007669"/>
    <property type="project" value="TreeGrafter"/>
</dbReference>
<reference evidence="16" key="2">
    <citation type="submission" date="2023-03" db="EMBL/GenBank/DDBJ databases">
        <authorList>
            <consortium name="Wellcome Sanger Institute Data Sharing"/>
        </authorList>
    </citation>
    <scope>NUCLEOTIDE SEQUENCE [LARGE SCALE GENOMIC DNA]</scope>
</reference>
<dbReference type="Proteomes" id="UP000265100">
    <property type="component" value="Chromosome 17"/>
</dbReference>
<evidence type="ECO:0000256" key="2">
    <source>
        <dbReference type="ARBA" id="ARBA00022448"/>
    </source>
</evidence>
<keyword evidence="6" id="KW-0851">Voltage-gated channel</keyword>
<evidence type="ECO:0000256" key="9">
    <source>
        <dbReference type="ARBA" id="ARBA00023065"/>
    </source>
</evidence>
<dbReference type="Gene3D" id="1.10.287.70">
    <property type="match status" value="1"/>
</dbReference>
<keyword evidence="2" id="KW-0813">Transport</keyword>
<dbReference type="AlphaFoldDB" id="A0AAX7VPT4"/>
<evidence type="ECO:0000256" key="1">
    <source>
        <dbReference type="ARBA" id="ARBA00004141"/>
    </source>
</evidence>
<feature type="domain" description="Ion transport" evidence="14">
    <location>
        <begin position="20"/>
        <end position="83"/>
    </location>
</feature>
<sequence length="235" mass="25546">MIYYAERIGAKPNDPTATLHTKFKNIPIGFWWAVVTMTTLGYGDMYPETWSGMVVGALCALAGVLTIAMPVPVIVNNFGMYYSLAMAKQKLPKKRKKHIPQAVQGGSPTYCKADLNTTCNSTQGDLCHVKGSRVLERNRSVLSVDCSGGSDLTMSPEERVPMRRSSTREQDRRSGGTCFLLAASDYTCPADGGIRKTGYEKSRSLNNIAGMTGMADNCKEVVFTGFTQAESSVLS</sequence>
<dbReference type="GO" id="GO:0032809">
    <property type="term" value="C:neuronal cell body membrane"/>
    <property type="evidence" value="ECO:0007669"/>
    <property type="project" value="TreeGrafter"/>
</dbReference>
<dbReference type="Ensembl" id="ENSACLT00000047577.1">
    <property type="protein sequence ID" value="ENSACLP00000084653.1"/>
    <property type="gene ID" value="ENSACLG00000012284.2"/>
</dbReference>
<evidence type="ECO:0000313" key="15">
    <source>
        <dbReference type="Ensembl" id="ENSACLP00000084653.1"/>
    </source>
</evidence>
<dbReference type="PRINTS" id="PR00169">
    <property type="entry name" value="KCHANNEL"/>
</dbReference>
<dbReference type="GO" id="GO:0032590">
    <property type="term" value="C:dendrite membrane"/>
    <property type="evidence" value="ECO:0007669"/>
    <property type="project" value="TreeGrafter"/>
</dbReference>
<dbReference type="Pfam" id="PF00520">
    <property type="entry name" value="Ion_trans"/>
    <property type="match status" value="1"/>
</dbReference>
<dbReference type="GO" id="GO:0008076">
    <property type="term" value="C:voltage-gated potassium channel complex"/>
    <property type="evidence" value="ECO:0007669"/>
    <property type="project" value="InterPro"/>
</dbReference>
<evidence type="ECO:0000256" key="11">
    <source>
        <dbReference type="ARBA" id="ARBA00023303"/>
    </source>
</evidence>
<reference evidence="15" key="3">
    <citation type="submission" date="2025-08" db="UniProtKB">
        <authorList>
            <consortium name="Ensembl"/>
        </authorList>
    </citation>
    <scope>IDENTIFICATION</scope>
</reference>
<evidence type="ECO:0000256" key="13">
    <source>
        <dbReference type="SAM" id="Phobius"/>
    </source>
</evidence>
<proteinExistence type="predicted"/>
<name>A0AAX7VPT4_ASTCA</name>
<dbReference type="GeneTree" id="ENSGT00940000157371"/>
<accession>A0AAX7VPT4</accession>
<keyword evidence="8 13" id="KW-1133">Transmembrane helix</keyword>
<evidence type="ECO:0000256" key="3">
    <source>
        <dbReference type="ARBA" id="ARBA00022538"/>
    </source>
</evidence>
<dbReference type="SUPFAM" id="SSF81324">
    <property type="entry name" value="Voltage-gated potassium channels"/>
    <property type="match status" value="1"/>
</dbReference>
<dbReference type="GO" id="GO:0001508">
    <property type="term" value="P:action potential"/>
    <property type="evidence" value="ECO:0007669"/>
    <property type="project" value="TreeGrafter"/>
</dbReference>
<dbReference type="PANTHER" id="PTHR11537">
    <property type="entry name" value="VOLTAGE-GATED POTASSIUM CHANNEL"/>
    <property type="match status" value="1"/>
</dbReference>
<dbReference type="InterPro" id="IPR028325">
    <property type="entry name" value="VG_K_chnl"/>
</dbReference>
<evidence type="ECO:0000256" key="10">
    <source>
        <dbReference type="ARBA" id="ARBA00023136"/>
    </source>
</evidence>
<dbReference type="GO" id="GO:0005251">
    <property type="term" value="F:delayed rectifier potassium channel activity"/>
    <property type="evidence" value="ECO:0007669"/>
    <property type="project" value="TreeGrafter"/>
</dbReference>
<evidence type="ECO:0000259" key="14">
    <source>
        <dbReference type="Pfam" id="PF00520"/>
    </source>
</evidence>
<feature type="compositionally biased region" description="Basic and acidic residues" evidence="12">
    <location>
        <begin position="156"/>
        <end position="174"/>
    </location>
</feature>
<gene>
    <name evidence="15" type="primary">KCNC2</name>
</gene>
<keyword evidence="3" id="KW-0633">Potassium transport</keyword>
<keyword evidence="10 13" id="KW-0472">Membrane</keyword>
<keyword evidence="5" id="KW-0631">Potassium channel</keyword>
<dbReference type="InterPro" id="IPR005821">
    <property type="entry name" value="Ion_trans_dom"/>
</dbReference>
<organism evidence="15 16">
    <name type="scientific">Astatotilapia calliptera</name>
    <name type="common">Eastern happy</name>
    <name type="synonym">Chromis callipterus</name>
    <dbReference type="NCBI Taxonomy" id="8154"/>
    <lineage>
        <taxon>Eukaryota</taxon>
        <taxon>Metazoa</taxon>
        <taxon>Chordata</taxon>
        <taxon>Craniata</taxon>
        <taxon>Vertebrata</taxon>
        <taxon>Euteleostomi</taxon>
        <taxon>Actinopterygii</taxon>
        <taxon>Neopterygii</taxon>
        <taxon>Teleostei</taxon>
        <taxon>Neoteleostei</taxon>
        <taxon>Acanthomorphata</taxon>
        <taxon>Ovalentaria</taxon>
        <taxon>Cichlomorphae</taxon>
        <taxon>Cichliformes</taxon>
        <taxon>Cichlidae</taxon>
        <taxon>African cichlids</taxon>
        <taxon>Pseudocrenilabrinae</taxon>
        <taxon>Haplochromini</taxon>
        <taxon>Astatotilapia</taxon>
    </lineage>
</organism>
<keyword evidence="11" id="KW-0407">Ion channel</keyword>
<keyword evidence="7" id="KW-0630">Potassium</keyword>
<evidence type="ECO:0000256" key="6">
    <source>
        <dbReference type="ARBA" id="ARBA00022882"/>
    </source>
</evidence>
<evidence type="ECO:0000256" key="12">
    <source>
        <dbReference type="SAM" id="MobiDB-lite"/>
    </source>
</evidence>
<comment type="subcellular location">
    <subcellularLocation>
        <location evidence="1">Membrane</location>
        <topology evidence="1">Multi-pass membrane protein</topology>
    </subcellularLocation>
</comment>
<feature type="region of interest" description="Disordered" evidence="12">
    <location>
        <begin position="153"/>
        <end position="174"/>
    </location>
</feature>
<reference evidence="15" key="4">
    <citation type="submission" date="2025-09" db="UniProtKB">
        <authorList>
            <consortium name="Ensembl"/>
        </authorList>
    </citation>
    <scope>IDENTIFICATION</scope>
</reference>
<reference evidence="15 16" key="1">
    <citation type="submission" date="2018-05" db="EMBL/GenBank/DDBJ databases">
        <authorList>
            <person name="Datahose"/>
        </authorList>
    </citation>
    <scope>NUCLEOTIDE SEQUENCE</scope>
</reference>
<dbReference type="PANTHER" id="PTHR11537:SF172">
    <property type="entry name" value="POTASSIUM VOLTAGE-GATED CHANNEL SUBFAMILY C MEMBER 2"/>
    <property type="match status" value="1"/>
</dbReference>
<evidence type="ECO:0000256" key="8">
    <source>
        <dbReference type="ARBA" id="ARBA00022989"/>
    </source>
</evidence>
<keyword evidence="16" id="KW-1185">Reference proteome</keyword>
<evidence type="ECO:0000256" key="5">
    <source>
        <dbReference type="ARBA" id="ARBA00022826"/>
    </source>
</evidence>
<evidence type="ECO:0000313" key="16">
    <source>
        <dbReference type="Proteomes" id="UP000265100"/>
    </source>
</evidence>
<feature type="transmembrane region" description="Helical" evidence="13">
    <location>
        <begin position="26"/>
        <end position="43"/>
    </location>
</feature>
<evidence type="ECO:0000256" key="7">
    <source>
        <dbReference type="ARBA" id="ARBA00022958"/>
    </source>
</evidence>
<keyword evidence="4 13" id="KW-0812">Transmembrane</keyword>
<evidence type="ECO:0000256" key="4">
    <source>
        <dbReference type="ARBA" id="ARBA00022692"/>
    </source>
</evidence>
<keyword evidence="9" id="KW-0406">Ion transport</keyword>
<dbReference type="GO" id="GO:0045211">
    <property type="term" value="C:postsynaptic membrane"/>
    <property type="evidence" value="ECO:0007669"/>
    <property type="project" value="TreeGrafter"/>
</dbReference>
<dbReference type="FunFam" id="1.10.287.70:FF:000011">
    <property type="entry name" value="Potassium channel, voltage-gated Shaw-related subfamily C, member 4"/>
    <property type="match status" value="1"/>
</dbReference>
<protein>
    <recommendedName>
        <fullName evidence="14">Ion transport domain-containing protein</fullName>
    </recommendedName>
</protein>